<dbReference type="STRING" id="1307763.L21SP4_00560"/>
<evidence type="ECO:0000256" key="1">
    <source>
        <dbReference type="ARBA" id="ARBA00004651"/>
    </source>
</evidence>
<dbReference type="PANTHER" id="PTHR34182">
    <property type="entry name" value="PROTEIN-EXPORT MEMBRANE PROTEIN SECG"/>
    <property type="match status" value="1"/>
</dbReference>
<dbReference type="Pfam" id="PF03840">
    <property type="entry name" value="SecG"/>
    <property type="match status" value="1"/>
</dbReference>
<dbReference type="GO" id="GO:0065002">
    <property type="term" value="P:intracellular protein transmembrane transport"/>
    <property type="evidence" value="ECO:0007669"/>
    <property type="project" value="TreeGrafter"/>
</dbReference>
<evidence type="ECO:0000256" key="6">
    <source>
        <dbReference type="ARBA" id="ARBA00022927"/>
    </source>
</evidence>
<comment type="subcellular location">
    <subcellularLocation>
        <location evidence="1 10">Cell membrane</location>
        <topology evidence="1 10">Multi-pass membrane protein</topology>
    </subcellularLocation>
</comment>
<name>A0A0G3EBK7_9BACT</name>
<dbReference type="PRINTS" id="PR01651">
    <property type="entry name" value="SECGEXPORT"/>
</dbReference>
<evidence type="ECO:0000256" key="9">
    <source>
        <dbReference type="ARBA" id="ARBA00023136"/>
    </source>
</evidence>
<reference evidence="12 13" key="2">
    <citation type="journal article" date="2016" name="ISME J.">
        <title>Characterization of the first cultured representative of Verrucomicrobia subdivision 5 indicates the proposal of a novel phylum.</title>
        <authorList>
            <person name="Spring S."/>
            <person name="Bunk B."/>
            <person name="Sproer C."/>
            <person name="Schumann P."/>
            <person name="Rohde M."/>
            <person name="Tindall B.J."/>
            <person name="Klenk H.P."/>
        </authorList>
    </citation>
    <scope>NUCLEOTIDE SEQUENCE [LARGE SCALE GENOMIC DNA]</scope>
    <source>
        <strain evidence="12 13">L21-Fru-AB</strain>
    </source>
</reference>
<evidence type="ECO:0000256" key="2">
    <source>
        <dbReference type="ARBA" id="ARBA00008445"/>
    </source>
</evidence>
<comment type="function">
    <text evidence="10">Involved in protein export. Participates in an early event of protein translocation.</text>
</comment>
<evidence type="ECO:0000256" key="8">
    <source>
        <dbReference type="ARBA" id="ARBA00023010"/>
    </source>
</evidence>
<keyword evidence="8 10" id="KW-0811">Translocation</keyword>
<organism evidence="12 13">
    <name type="scientific">Kiritimatiella glycovorans</name>
    <dbReference type="NCBI Taxonomy" id="1307763"/>
    <lineage>
        <taxon>Bacteria</taxon>
        <taxon>Pseudomonadati</taxon>
        <taxon>Kiritimatiellota</taxon>
        <taxon>Kiritimatiellia</taxon>
        <taxon>Kiritimatiellales</taxon>
        <taxon>Kiritimatiellaceae</taxon>
        <taxon>Kiritimatiella</taxon>
    </lineage>
</organism>
<dbReference type="InterPro" id="IPR004692">
    <property type="entry name" value="SecG"/>
</dbReference>
<comment type="similarity">
    <text evidence="2 10">Belongs to the SecG family.</text>
</comment>
<dbReference type="GO" id="GO:0043952">
    <property type="term" value="P:protein transport by the Sec complex"/>
    <property type="evidence" value="ECO:0007669"/>
    <property type="project" value="TreeGrafter"/>
</dbReference>
<keyword evidence="4 10" id="KW-1003">Cell membrane</keyword>
<dbReference type="GO" id="GO:0015450">
    <property type="term" value="F:protein-transporting ATPase activity"/>
    <property type="evidence" value="ECO:0007669"/>
    <property type="project" value="UniProtKB-UniRule"/>
</dbReference>
<evidence type="ECO:0000256" key="7">
    <source>
        <dbReference type="ARBA" id="ARBA00022989"/>
    </source>
</evidence>
<feature type="transmembrane region" description="Helical" evidence="10">
    <location>
        <begin position="6"/>
        <end position="25"/>
    </location>
</feature>
<keyword evidence="6 10" id="KW-0653">Protein transport</keyword>
<keyword evidence="3 10" id="KW-0813">Transport</keyword>
<dbReference type="AlphaFoldDB" id="A0A0G3EBK7"/>
<dbReference type="Proteomes" id="UP000035268">
    <property type="component" value="Chromosome"/>
</dbReference>
<dbReference type="PANTHER" id="PTHR34182:SF1">
    <property type="entry name" value="PROTEIN-EXPORT MEMBRANE PROTEIN SECG"/>
    <property type="match status" value="1"/>
</dbReference>
<evidence type="ECO:0000256" key="4">
    <source>
        <dbReference type="ARBA" id="ARBA00022475"/>
    </source>
</evidence>
<protein>
    <recommendedName>
        <fullName evidence="10">Protein-export membrane protein SecG</fullName>
    </recommendedName>
</protein>
<keyword evidence="13" id="KW-1185">Reference proteome</keyword>
<dbReference type="NCBIfam" id="TIGR00810">
    <property type="entry name" value="secG"/>
    <property type="match status" value="1"/>
</dbReference>
<dbReference type="GO" id="GO:0005886">
    <property type="term" value="C:plasma membrane"/>
    <property type="evidence" value="ECO:0007669"/>
    <property type="project" value="UniProtKB-SubCell"/>
</dbReference>
<dbReference type="OrthoDB" id="21533at2"/>
<accession>A0A0G3EBK7</accession>
<proteinExistence type="inferred from homology"/>
<evidence type="ECO:0000313" key="13">
    <source>
        <dbReference type="Proteomes" id="UP000035268"/>
    </source>
</evidence>
<evidence type="ECO:0000256" key="3">
    <source>
        <dbReference type="ARBA" id="ARBA00022448"/>
    </source>
</evidence>
<evidence type="ECO:0000256" key="5">
    <source>
        <dbReference type="ARBA" id="ARBA00022692"/>
    </source>
</evidence>
<dbReference type="EMBL" id="CP010904">
    <property type="protein sequence ID" value="AKJ63831.1"/>
    <property type="molecule type" value="Genomic_DNA"/>
</dbReference>
<dbReference type="RefSeq" id="WP_052881225.1">
    <property type="nucleotide sequence ID" value="NZ_CP010904.1"/>
</dbReference>
<evidence type="ECO:0000256" key="10">
    <source>
        <dbReference type="RuleBase" id="RU365087"/>
    </source>
</evidence>
<feature type="compositionally biased region" description="Basic and acidic residues" evidence="11">
    <location>
        <begin position="89"/>
        <end position="103"/>
    </location>
</feature>
<keyword evidence="9 10" id="KW-0472">Membrane</keyword>
<keyword evidence="7 10" id="KW-1133">Transmembrane helix</keyword>
<feature type="transmembrane region" description="Helical" evidence="10">
    <location>
        <begin position="57"/>
        <end position="76"/>
    </location>
</feature>
<dbReference type="GO" id="GO:0009306">
    <property type="term" value="P:protein secretion"/>
    <property type="evidence" value="ECO:0007669"/>
    <property type="project" value="UniProtKB-UniRule"/>
</dbReference>
<feature type="region of interest" description="Disordered" evidence="11">
    <location>
        <begin position="78"/>
        <end position="117"/>
    </location>
</feature>
<evidence type="ECO:0000256" key="11">
    <source>
        <dbReference type="SAM" id="MobiDB-lite"/>
    </source>
</evidence>
<dbReference type="KEGG" id="vbl:L21SP4_00560"/>
<keyword evidence="5 10" id="KW-0812">Transmembrane</keyword>
<evidence type="ECO:0000313" key="12">
    <source>
        <dbReference type="EMBL" id="AKJ63831.1"/>
    </source>
</evidence>
<sequence length="117" mass="12357">MQMLRILLIVLEALCSVMLITLILLQKSKGQGLGVAFGGTAGESFFGARAGNVLTKWTVYLAIFFLVNTVVLGLLFTGGGSSSVMGPAEETRGEVREVEKASPEDLELPEDAAVPAE</sequence>
<gene>
    <name evidence="12" type="ORF">L21SP4_00560</name>
</gene>
<reference evidence="13" key="1">
    <citation type="submission" date="2015-02" db="EMBL/GenBank/DDBJ databases">
        <title>Description and complete genome sequence of the first cultured representative of the subdivision 5 of the Verrucomicrobia phylum.</title>
        <authorList>
            <person name="Spring S."/>
            <person name="Bunk B."/>
            <person name="Sproer C."/>
            <person name="Klenk H.-P."/>
        </authorList>
    </citation>
    <scope>NUCLEOTIDE SEQUENCE [LARGE SCALE GENOMIC DNA]</scope>
    <source>
        <strain evidence="13">L21-Fru-AB</strain>
    </source>
</reference>